<organism evidence="2 3">
    <name type="scientific">Amygdalobacter nucleatus</name>
    <dbReference type="NCBI Taxonomy" id="3029274"/>
    <lineage>
        <taxon>Bacteria</taxon>
        <taxon>Bacillati</taxon>
        <taxon>Bacillota</taxon>
        <taxon>Clostridia</taxon>
        <taxon>Eubacteriales</taxon>
        <taxon>Oscillospiraceae</taxon>
        <taxon>Amygdalobacter</taxon>
    </lineage>
</organism>
<sequence length="145" mass="16954">MKLVKKILFRLQSYYKYQATDIEKPFIRYILENPRKVTSVDIHTLAKIGYCSAPTIVRICKKNGFKGFRDVKLAILNELTFNEESLRNKFADFEGDDLHKTTQEVLNQSVNAIANTYNSIDFEKLGKIIEELDKCKSYKTLWYRG</sequence>
<dbReference type="GO" id="GO:0003700">
    <property type="term" value="F:DNA-binding transcription factor activity"/>
    <property type="evidence" value="ECO:0007669"/>
    <property type="project" value="InterPro"/>
</dbReference>
<dbReference type="PANTHER" id="PTHR30514:SF21">
    <property type="entry name" value="RPIR-FAMILY TRANSCRIPTIONAL REGULATOR"/>
    <property type="match status" value="1"/>
</dbReference>
<dbReference type="GO" id="GO:0003677">
    <property type="term" value="F:DNA binding"/>
    <property type="evidence" value="ECO:0007669"/>
    <property type="project" value="InterPro"/>
</dbReference>
<evidence type="ECO:0000259" key="1">
    <source>
        <dbReference type="PROSITE" id="PS51071"/>
    </source>
</evidence>
<proteinExistence type="predicted"/>
<evidence type="ECO:0000313" key="2">
    <source>
        <dbReference type="EMBL" id="KXB42668.1"/>
    </source>
</evidence>
<name>A0A133YHJ8_9FIRM</name>
<feature type="domain" description="HTH rpiR-type" evidence="1">
    <location>
        <begin position="6"/>
        <end position="82"/>
    </location>
</feature>
<dbReference type="InterPro" id="IPR036388">
    <property type="entry name" value="WH-like_DNA-bd_sf"/>
</dbReference>
<dbReference type="PROSITE" id="PS51071">
    <property type="entry name" value="HTH_RPIR"/>
    <property type="match status" value="1"/>
</dbReference>
<dbReference type="PANTHER" id="PTHR30514">
    <property type="entry name" value="GLUCOKINASE"/>
    <property type="match status" value="1"/>
</dbReference>
<comment type="caution">
    <text evidence="2">The sequence shown here is derived from an EMBL/GenBank/DDBJ whole genome shotgun (WGS) entry which is preliminary data.</text>
</comment>
<dbReference type="EMBL" id="LSCV01000001">
    <property type="protein sequence ID" value="KXB42668.1"/>
    <property type="molecule type" value="Genomic_DNA"/>
</dbReference>
<dbReference type="OrthoDB" id="3684496at2"/>
<dbReference type="GO" id="GO:0097367">
    <property type="term" value="F:carbohydrate derivative binding"/>
    <property type="evidence" value="ECO:0007669"/>
    <property type="project" value="InterPro"/>
</dbReference>
<protein>
    <submittedName>
        <fullName evidence="2">Transcriptional regulator, RpiR family</fullName>
    </submittedName>
</protein>
<dbReference type="InterPro" id="IPR009057">
    <property type="entry name" value="Homeodomain-like_sf"/>
</dbReference>
<dbReference type="Proteomes" id="UP000070080">
    <property type="component" value="Unassembled WGS sequence"/>
</dbReference>
<dbReference type="Gene3D" id="1.10.10.10">
    <property type="entry name" value="Winged helix-like DNA-binding domain superfamily/Winged helix DNA-binding domain"/>
    <property type="match status" value="1"/>
</dbReference>
<reference evidence="3" key="1">
    <citation type="submission" date="2016-01" db="EMBL/GenBank/DDBJ databases">
        <authorList>
            <person name="Mitreva M."/>
            <person name="Pepin K.H."/>
            <person name="Mihindukulasuriya K.A."/>
            <person name="Fulton R."/>
            <person name="Fronick C."/>
            <person name="O'Laughlin M."/>
            <person name="Miner T."/>
            <person name="Herter B."/>
            <person name="Rosa B.A."/>
            <person name="Cordes M."/>
            <person name="Tomlinson C."/>
            <person name="Wollam A."/>
            <person name="Palsikar V.B."/>
            <person name="Mardis E.R."/>
            <person name="Wilson R.K."/>
        </authorList>
    </citation>
    <scope>NUCLEOTIDE SEQUENCE [LARGE SCALE GENOMIC DNA]</scope>
    <source>
        <strain evidence="3">KA00274</strain>
    </source>
</reference>
<dbReference type="Pfam" id="PF01418">
    <property type="entry name" value="HTH_6"/>
    <property type="match status" value="1"/>
</dbReference>
<keyword evidence="3" id="KW-1185">Reference proteome</keyword>
<evidence type="ECO:0000313" key="3">
    <source>
        <dbReference type="Proteomes" id="UP000070080"/>
    </source>
</evidence>
<dbReference type="InterPro" id="IPR000281">
    <property type="entry name" value="HTH_RpiR"/>
</dbReference>
<dbReference type="InterPro" id="IPR047640">
    <property type="entry name" value="RpiR-like"/>
</dbReference>
<dbReference type="AlphaFoldDB" id="A0A133YHJ8"/>
<accession>A0A133YHJ8</accession>
<dbReference type="SUPFAM" id="SSF46689">
    <property type="entry name" value="Homeodomain-like"/>
    <property type="match status" value="1"/>
</dbReference>
<dbReference type="STRING" id="1497955.HMPREF1872_00004"/>
<gene>
    <name evidence="2" type="ORF">HMPREF1872_00004</name>
</gene>